<proteinExistence type="predicted"/>
<feature type="region of interest" description="Disordered" evidence="1">
    <location>
        <begin position="249"/>
        <end position="268"/>
    </location>
</feature>
<name>A0A844CRN4_9RHOB</name>
<dbReference type="EMBL" id="SZWE01000001">
    <property type="protein sequence ID" value="MRU14659.1"/>
    <property type="molecule type" value="Genomic_DNA"/>
</dbReference>
<protein>
    <submittedName>
        <fullName evidence="2">DUF2125 domain-containing protein</fullName>
    </submittedName>
</protein>
<dbReference type="RefSeq" id="WP_154149286.1">
    <property type="nucleotide sequence ID" value="NZ_SZWE01000001.1"/>
</dbReference>
<dbReference type="OrthoDB" id="7791409at2"/>
<gene>
    <name evidence="2" type="ORF">FDP25_04355</name>
</gene>
<comment type="caution">
    <text evidence="2">The sequence shown here is derived from an EMBL/GenBank/DDBJ whole genome shotgun (WGS) entry which is preliminary data.</text>
</comment>
<accession>A0A844CRN4</accession>
<sequence length="499" mass="53008">MAFFTTGSVAYADVTASDVWSDWSSYMAGFGYQMSGDETQSGDILTIENLKMTMEVPDGDDNAVVVVSQLGQLQFQENGDGTVSVLLPDVMPITVSVEGNEDIQSTVAMEYRTSGLDFIVSGNPGAMTYDYTADQMTIALVDIETAPNDVDFGTAEMTINDIAGTADVTVNDALRETQGNMTSGPATYTLDMTDSKSGERVQASGEFNDFAYSGTAMTPVVRSAMDMAALLEAGLDMSGRFEHGGGSSTFTVQDGDDTMSGSSRTDSGDLEFAMSQEQIRYGGTANGMAMSFSGAEVPFPIEIAMEKSAFGLTMPISESEDPQDFALSITLGDFTMSDMIWAMFDPAGALPRDPATVAIDLAGKAKMFVNMMDPEQMAEMETGDEMFGELNALTINDITVRLAGAELTGVGDFTFDNSDLVSFGGMPAPEGEADLKLVGGNGLLDKLVEMGLVPEDQAMGARMMMGLFAVPSEEEDDTLTSKIVVNEEGHVLANGQRLK</sequence>
<dbReference type="AlphaFoldDB" id="A0A844CRN4"/>
<dbReference type="Proteomes" id="UP000564704">
    <property type="component" value="Unassembled WGS sequence"/>
</dbReference>
<evidence type="ECO:0000256" key="1">
    <source>
        <dbReference type="SAM" id="MobiDB-lite"/>
    </source>
</evidence>
<evidence type="ECO:0000313" key="2">
    <source>
        <dbReference type="EMBL" id="MRU14659.1"/>
    </source>
</evidence>
<keyword evidence="3" id="KW-1185">Reference proteome</keyword>
<evidence type="ECO:0000313" key="3">
    <source>
        <dbReference type="Proteomes" id="UP000564704"/>
    </source>
</evidence>
<organism evidence="2 3">
    <name type="scientific">Roseovarius bejariae</name>
    <dbReference type="NCBI Taxonomy" id="2576383"/>
    <lineage>
        <taxon>Bacteria</taxon>
        <taxon>Pseudomonadati</taxon>
        <taxon>Pseudomonadota</taxon>
        <taxon>Alphaproteobacteria</taxon>
        <taxon>Rhodobacterales</taxon>
        <taxon>Roseobacteraceae</taxon>
        <taxon>Roseovarius</taxon>
    </lineage>
</organism>
<reference evidence="2 3" key="1">
    <citation type="submission" date="2019-05" db="EMBL/GenBank/DDBJ databases">
        <title>Roseovarius bejariae sp. nov., a moderately halophylic bacterium isolated from a saline soil in Rambla Salada (Murcia).</title>
        <authorList>
            <person name="Castro D.J."/>
            <person name="Gomez-Altuve A."/>
            <person name="Reina J.C."/>
            <person name="Rodriguez M."/>
            <person name="Sampedro I."/>
            <person name="Llamas I."/>
            <person name="Martinez-Checa F."/>
        </authorList>
    </citation>
    <scope>NUCLEOTIDE SEQUENCE [LARGE SCALE GENOMIC DNA]</scope>
    <source>
        <strain evidence="2 3">A21</strain>
    </source>
</reference>